<dbReference type="Proteomes" id="UP000270673">
    <property type="component" value="Chromosome"/>
</dbReference>
<accession>A0A3S9VST7</accession>
<dbReference type="RefSeq" id="WP_106480353.1">
    <property type="nucleotide sequence ID" value="NZ_CP032819.1"/>
</dbReference>
<feature type="domain" description="Protein FecR C-terminal" evidence="3">
    <location>
        <begin position="307"/>
        <end position="375"/>
    </location>
</feature>
<protein>
    <submittedName>
        <fullName evidence="4">FecR family protein</fullName>
    </submittedName>
</protein>
<evidence type="ECO:0000259" key="2">
    <source>
        <dbReference type="Pfam" id="PF04773"/>
    </source>
</evidence>
<dbReference type="Gene3D" id="3.55.50.30">
    <property type="match status" value="1"/>
</dbReference>
<name>A0A3S9VST7_9BACT</name>
<keyword evidence="1" id="KW-0472">Membrane</keyword>
<proteinExistence type="predicted"/>
<dbReference type="InterPro" id="IPR012373">
    <property type="entry name" value="Ferrdict_sens_TM"/>
</dbReference>
<dbReference type="PANTHER" id="PTHR30273">
    <property type="entry name" value="PERIPLASMIC SIGNAL SENSOR AND SIGMA FACTOR ACTIVATOR FECR-RELATED"/>
    <property type="match status" value="1"/>
</dbReference>
<dbReference type="Pfam" id="PF04773">
    <property type="entry name" value="FecR"/>
    <property type="match status" value="1"/>
</dbReference>
<organism evidence="4 5">
    <name type="scientific">Butyricimonas faecalis</name>
    <dbReference type="NCBI Taxonomy" id="2093856"/>
    <lineage>
        <taxon>Bacteria</taxon>
        <taxon>Pseudomonadati</taxon>
        <taxon>Bacteroidota</taxon>
        <taxon>Bacteroidia</taxon>
        <taxon>Bacteroidales</taxon>
        <taxon>Odoribacteraceae</taxon>
        <taxon>Butyricimonas</taxon>
    </lineage>
</organism>
<dbReference type="InterPro" id="IPR006860">
    <property type="entry name" value="FecR"/>
</dbReference>
<evidence type="ECO:0000313" key="4">
    <source>
        <dbReference type="EMBL" id="AZS29614.1"/>
    </source>
</evidence>
<feature type="transmembrane region" description="Helical" evidence="1">
    <location>
        <begin position="72"/>
        <end position="91"/>
    </location>
</feature>
<dbReference type="PANTHER" id="PTHR30273:SF2">
    <property type="entry name" value="PROTEIN FECR"/>
    <property type="match status" value="1"/>
</dbReference>
<keyword evidence="1" id="KW-0812">Transmembrane</keyword>
<dbReference type="Gene3D" id="2.60.120.1440">
    <property type="match status" value="1"/>
</dbReference>
<dbReference type="OrthoDB" id="1099576at2"/>
<dbReference type="EMBL" id="CP032819">
    <property type="protein sequence ID" value="AZS29614.1"/>
    <property type="molecule type" value="Genomic_DNA"/>
</dbReference>
<evidence type="ECO:0000259" key="3">
    <source>
        <dbReference type="Pfam" id="PF16344"/>
    </source>
</evidence>
<dbReference type="AlphaFoldDB" id="A0A3S9VST7"/>
<gene>
    <name evidence="4" type="ORF">D8S85_08690</name>
</gene>
<keyword evidence="5" id="KW-1185">Reference proteome</keyword>
<dbReference type="KEGG" id="buy:D8S85_08690"/>
<sequence length="377" mass="43725">MTKMMMKELNKLIVKDIFNCLSEEDAERLRVLRIEWHIDDKAYERLKAMITSRDVHERIEHARREPNRWIRMVRYAAVLILPLCVAIYLLLHEESNPQSQLMARSQVEDKLPIPIRKQPTLVLDDGSVLQLHRANEEREVTSNAITNGNELIYSKKDKTAEGEEVAYNTVVTPQGGEYHVVLADGTKIWFNEETRLKFPVDFVGEVREVFLDRGEIYLNVAKDEEHPFIVHTENGDVRVLGTEFNVKCLSADRMFTTLVKGSVQVKRADAEVLLHPNQQAEVGNVVNVITVTDVDVEEIICWKDNMFFFKDVELETILEKLAEWYGFTVFYENAEAKQEKFFVRVDKYEEVDKILEVISEVGNVKFKIKGKVVTVYE</sequence>
<dbReference type="InterPro" id="IPR032508">
    <property type="entry name" value="FecR_C"/>
</dbReference>
<reference evidence="4 5" key="1">
    <citation type="submission" date="2018-10" db="EMBL/GenBank/DDBJ databases">
        <title>Butyricimonas faecalis sp. nov., isolated from human faeces and emended description of the genus Butyricimonas.</title>
        <authorList>
            <person name="Le Roy T."/>
            <person name="Van der Smissen P."/>
            <person name="Paquot A."/>
            <person name="Delzenne N."/>
            <person name="Muccioli G."/>
            <person name="Collet J.-F."/>
            <person name="Cani P.D."/>
        </authorList>
    </citation>
    <scope>NUCLEOTIDE SEQUENCE [LARGE SCALE GENOMIC DNA]</scope>
    <source>
        <strain evidence="4 5">H184</strain>
    </source>
</reference>
<keyword evidence="1" id="KW-1133">Transmembrane helix</keyword>
<feature type="domain" description="FecR protein" evidence="2">
    <location>
        <begin position="169"/>
        <end position="264"/>
    </location>
</feature>
<evidence type="ECO:0000256" key="1">
    <source>
        <dbReference type="SAM" id="Phobius"/>
    </source>
</evidence>
<dbReference type="Pfam" id="PF16344">
    <property type="entry name" value="FecR_C"/>
    <property type="match status" value="1"/>
</dbReference>
<dbReference type="GO" id="GO:0016989">
    <property type="term" value="F:sigma factor antagonist activity"/>
    <property type="evidence" value="ECO:0007669"/>
    <property type="project" value="TreeGrafter"/>
</dbReference>
<dbReference type="PIRSF" id="PIRSF018266">
    <property type="entry name" value="FecR"/>
    <property type="match status" value="1"/>
</dbReference>
<evidence type="ECO:0000313" key="5">
    <source>
        <dbReference type="Proteomes" id="UP000270673"/>
    </source>
</evidence>